<dbReference type="InterPro" id="IPR019832">
    <property type="entry name" value="Mn/Fe_SOD_C"/>
</dbReference>
<dbReference type="InterPro" id="IPR001189">
    <property type="entry name" value="Mn/Fe_SOD"/>
</dbReference>
<dbReference type="Pfam" id="PF02777">
    <property type="entry name" value="Sod_Fe_C"/>
    <property type="match status" value="1"/>
</dbReference>
<evidence type="ECO:0000256" key="3">
    <source>
        <dbReference type="ARBA" id="ARBA00022723"/>
    </source>
</evidence>
<dbReference type="Proteomes" id="UP000024329">
    <property type="component" value="Unassembled WGS sequence"/>
</dbReference>
<dbReference type="EMBL" id="JFYZ01000017">
    <property type="protein sequence ID" value="EZP80323.1"/>
    <property type="molecule type" value="Genomic_DNA"/>
</dbReference>
<dbReference type="InterPro" id="IPR036324">
    <property type="entry name" value="Mn/Fe_SOD_N_sf"/>
</dbReference>
<dbReference type="PRINTS" id="PR01703">
    <property type="entry name" value="MNSODISMTASE"/>
</dbReference>
<comment type="similarity">
    <text evidence="1 7">Belongs to the iron/manganese superoxide dismutase family.</text>
</comment>
<protein>
    <recommendedName>
        <fullName evidence="2 7">Superoxide dismutase</fullName>
        <ecNumber evidence="2 7">1.15.1.1</ecNumber>
    </recommendedName>
</protein>
<dbReference type="SUPFAM" id="SSF46609">
    <property type="entry name" value="Fe,Mn superoxide dismutase (SOD), N-terminal domain"/>
    <property type="match status" value="1"/>
</dbReference>
<keyword evidence="3 6" id="KW-0479">Metal-binding</keyword>
<name>A0A031JU72_9SPHN</name>
<dbReference type="GO" id="GO:0046872">
    <property type="term" value="F:metal ion binding"/>
    <property type="evidence" value="ECO:0007669"/>
    <property type="project" value="UniProtKB-KW"/>
</dbReference>
<evidence type="ECO:0000256" key="7">
    <source>
        <dbReference type="RuleBase" id="RU000414"/>
    </source>
</evidence>
<dbReference type="EC" id="1.15.1.1" evidence="2 7"/>
<dbReference type="PANTHER" id="PTHR42769:SF3">
    <property type="entry name" value="SUPEROXIDE DISMUTASE [FE] 2, CHLOROPLASTIC"/>
    <property type="match status" value="1"/>
</dbReference>
<dbReference type="InterPro" id="IPR019833">
    <property type="entry name" value="Mn/Fe_SOD_BS"/>
</dbReference>
<comment type="function">
    <text evidence="7">Destroys radicals which are normally produced within the cells and which are toxic to biological systems.</text>
</comment>
<dbReference type="FunFam" id="1.10.287.990:FF:000002">
    <property type="entry name" value="Superoxide dismutase"/>
    <property type="match status" value="1"/>
</dbReference>
<dbReference type="AlphaFoldDB" id="A0A031JU72"/>
<evidence type="ECO:0000256" key="6">
    <source>
        <dbReference type="PIRSR" id="PIRSR000349-1"/>
    </source>
</evidence>
<feature type="domain" description="Manganese/iron superoxide dismutase C-terminal" evidence="9">
    <location>
        <begin position="88"/>
        <end position="188"/>
    </location>
</feature>
<evidence type="ECO:0000256" key="5">
    <source>
        <dbReference type="ARBA" id="ARBA00023004"/>
    </source>
</evidence>
<keyword evidence="4 7" id="KW-0560">Oxidoreductase</keyword>
<dbReference type="PIRSF" id="PIRSF000349">
    <property type="entry name" value="SODismutase"/>
    <property type="match status" value="1"/>
</dbReference>
<dbReference type="Pfam" id="PF00081">
    <property type="entry name" value="Sod_Fe_N"/>
    <property type="match status" value="1"/>
</dbReference>
<feature type="binding site" evidence="6">
    <location>
        <position position="74"/>
    </location>
    <ligand>
        <name>Mn(2+)</name>
        <dbReference type="ChEBI" id="CHEBI:29035"/>
    </ligand>
</feature>
<comment type="caution">
    <text evidence="10">The sequence shown here is derived from an EMBL/GenBank/DDBJ whole genome shotgun (WGS) entry which is preliminary data.</text>
</comment>
<evidence type="ECO:0000256" key="4">
    <source>
        <dbReference type="ARBA" id="ARBA00023002"/>
    </source>
</evidence>
<keyword evidence="5" id="KW-0408">Iron</keyword>
<dbReference type="InterPro" id="IPR036314">
    <property type="entry name" value="SOD_C_sf"/>
</dbReference>
<evidence type="ECO:0000259" key="9">
    <source>
        <dbReference type="Pfam" id="PF02777"/>
    </source>
</evidence>
<accession>A0A031JU72</accession>
<gene>
    <name evidence="10" type="ORF">BV97_03408</name>
</gene>
<dbReference type="PANTHER" id="PTHR42769">
    <property type="entry name" value="SUPEROXIDE DISMUTASE"/>
    <property type="match status" value="1"/>
</dbReference>
<dbReference type="STRING" id="158500.BES08_09585"/>
<dbReference type="GO" id="GO:0004784">
    <property type="term" value="F:superoxide dismutase activity"/>
    <property type="evidence" value="ECO:0007669"/>
    <property type="project" value="UniProtKB-EC"/>
</dbReference>
<evidence type="ECO:0000259" key="8">
    <source>
        <dbReference type="Pfam" id="PF00081"/>
    </source>
</evidence>
<feature type="domain" description="Manganese/iron superoxide dismutase N-terminal" evidence="8">
    <location>
        <begin position="5"/>
        <end position="82"/>
    </location>
</feature>
<dbReference type="PATRIC" id="fig|158500.4.peg.3477"/>
<dbReference type="RefSeq" id="WP_008830171.1">
    <property type="nucleotide sequence ID" value="NZ_BSFC01000044.1"/>
</dbReference>
<feature type="binding site" evidence="6">
    <location>
        <position position="27"/>
    </location>
    <ligand>
        <name>Mn(2+)</name>
        <dbReference type="ChEBI" id="CHEBI:29035"/>
    </ligand>
</feature>
<dbReference type="PROSITE" id="PS00088">
    <property type="entry name" value="SOD_MN"/>
    <property type="match status" value="1"/>
</dbReference>
<dbReference type="Gene3D" id="1.10.287.990">
    <property type="entry name" value="Fe,Mn superoxide dismutase (SOD) domain"/>
    <property type="match status" value="1"/>
</dbReference>
<evidence type="ECO:0000256" key="2">
    <source>
        <dbReference type="ARBA" id="ARBA00012682"/>
    </source>
</evidence>
<proteinExistence type="inferred from homology"/>
<sequence length="200" mass="21947">MTIALMPLPYAQDALEPHISSKTLEIHHGAHHKTYVDKLNAAIAGTENEGKSVEEIAKSASGPLFNNSAQTWNHGFYWHSLSGEKTAPSESLAAAITADFGSIDALLEALSNEAVNHFSNGWAWLVVEGGKLKVISTHDADSALVKDVVPLLTVDVWEHAYYIDQMNKRPAYVKAVLENILNWKFASDNFDRGTAWTYPA</sequence>
<dbReference type="Gene3D" id="3.55.40.20">
    <property type="entry name" value="Iron/manganese superoxide dismutase, C-terminal domain"/>
    <property type="match status" value="1"/>
</dbReference>
<evidence type="ECO:0000313" key="10">
    <source>
        <dbReference type="EMBL" id="EZP80323.1"/>
    </source>
</evidence>
<organism evidence="10 11">
    <name type="scientific">Novosphingobium resinovorum</name>
    <dbReference type="NCBI Taxonomy" id="158500"/>
    <lineage>
        <taxon>Bacteria</taxon>
        <taxon>Pseudomonadati</taxon>
        <taxon>Pseudomonadota</taxon>
        <taxon>Alphaproteobacteria</taxon>
        <taxon>Sphingomonadales</taxon>
        <taxon>Sphingomonadaceae</taxon>
        <taxon>Novosphingobium</taxon>
    </lineage>
</organism>
<dbReference type="SUPFAM" id="SSF54719">
    <property type="entry name" value="Fe,Mn superoxide dismutase (SOD), C-terminal domain"/>
    <property type="match status" value="1"/>
</dbReference>
<dbReference type="InterPro" id="IPR019831">
    <property type="entry name" value="Mn/Fe_SOD_N"/>
</dbReference>
<comment type="catalytic activity">
    <reaction evidence="7">
        <text>2 superoxide + 2 H(+) = H2O2 + O2</text>
        <dbReference type="Rhea" id="RHEA:20696"/>
        <dbReference type="ChEBI" id="CHEBI:15378"/>
        <dbReference type="ChEBI" id="CHEBI:15379"/>
        <dbReference type="ChEBI" id="CHEBI:16240"/>
        <dbReference type="ChEBI" id="CHEBI:18421"/>
        <dbReference type="EC" id="1.15.1.1"/>
    </reaction>
</comment>
<feature type="binding site" evidence="6">
    <location>
        <position position="155"/>
    </location>
    <ligand>
        <name>Mn(2+)</name>
        <dbReference type="ChEBI" id="CHEBI:29035"/>
    </ligand>
</feature>
<feature type="binding site" evidence="6">
    <location>
        <position position="159"/>
    </location>
    <ligand>
        <name>Mn(2+)</name>
        <dbReference type="ChEBI" id="CHEBI:29035"/>
    </ligand>
</feature>
<reference evidence="10 11" key="1">
    <citation type="submission" date="2014-03" db="EMBL/GenBank/DDBJ databases">
        <title>Whole genome sequence of Novosphingobium resinovorum KF1.</title>
        <authorList>
            <person name="Gan H.M."/>
            <person name="Gan H.Y."/>
            <person name="Chew T.H."/>
            <person name="Savka M.A."/>
        </authorList>
    </citation>
    <scope>NUCLEOTIDE SEQUENCE [LARGE SCALE GENOMIC DNA]</scope>
    <source>
        <strain evidence="10 11">KF1</strain>
    </source>
</reference>
<evidence type="ECO:0000256" key="1">
    <source>
        <dbReference type="ARBA" id="ARBA00008714"/>
    </source>
</evidence>
<evidence type="ECO:0000313" key="11">
    <source>
        <dbReference type="Proteomes" id="UP000024329"/>
    </source>
</evidence>
<dbReference type="eggNOG" id="COG0605">
    <property type="taxonomic scope" value="Bacteria"/>
</dbReference>